<reference evidence="3" key="1">
    <citation type="journal article" date="2019" name="Int. J. Syst. Evol. Microbiol.">
        <title>The Global Catalogue of Microorganisms (GCM) 10K type strain sequencing project: providing services to taxonomists for standard genome sequencing and annotation.</title>
        <authorList>
            <consortium name="The Broad Institute Genomics Platform"/>
            <consortium name="The Broad Institute Genome Sequencing Center for Infectious Disease"/>
            <person name="Wu L."/>
            <person name="Ma J."/>
        </authorList>
    </citation>
    <scope>NUCLEOTIDE SEQUENCE [LARGE SCALE GENOMIC DNA]</scope>
    <source>
        <strain evidence="3">JCM 10977</strain>
    </source>
</reference>
<dbReference type="InterPro" id="IPR050508">
    <property type="entry name" value="Methyltransf_Superfamily"/>
</dbReference>
<keyword evidence="2" id="KW-0808">Transferase</keyword>
<evidence type="ECO:0000313" key="3">
    <source>
        <dbReference type="Proteomes" id="UP001500542"/>
    </source>
</evidence>
<feature type="domain" description="Methyltransferase type 11" evidence="1">
    <location>
        <begin position="39"/>
        <end position="129"/>
    </location>
</feature>
<organism evidence="2 3">
    <name type="scientific">Kribbella koreensis</name>
    <dbReference type="NCBI Taxonomy" id="57909"/>
    <lineage>
        <taxon>Bacteria</taxon>
        <taxon>Bacillati</taxon>
        <taxon>Actinomycetota</taxon>
        <taxon>Actinomycetes</taxon>
        <taxon>Propionibacteriales</taxon>
        <taxon>Kribbellaceae</taxon>
        <taxon>Kribbella</taxon>
    </lineage>
</organism>
<accession>A0ABP4BLI7</accession>
<dbReference type="RefSeq" id="WP_343975699.1">
    <property type="nucleotide sequence ID" value="NZ_BAAAHK010000013.1"/>
</dbReference>
<dbReference type="GO" id="GO:0032259">
    <property type="term" value="P:methylation"/>
    <property type="evidence" value="ECO:0007669"/>
    <property type="project" value="UniProtKB-KW"/>
</dbReference>
<dbReference type="Proteomes" id="UP001500542">
    <property type="component" value="Unassembled WGS sequence"/>
</dbReference>
<dbReference type="EMBL" id="BAAAHK010000013">
    <property type="protein sequence ID" value="GAA0951595.1"/>
    <property type="molecule type" value="Genomic_DNA"/>
</dbReference>
<dbReference type="Gene3D" id="3.40.50.150">
    <property type="entry name" value="Vaccinia Virus protein VP39"/>
    <property type="match status" value="1"/>
</dbReference>
<dbReference type="SUPFAM" id="SSF53335">
    <property type="entry name" value="S-adenosyl-L-methionine-dependent methyltransferases"/>
    <property type="match status" value="1"/>
</dbReference>
<keyword evidence="2" id="KW-0489">Methyltransferase</keyword>
<name>A0ABP4BLI7_9ACTN</name>
<gene>
    <name evidence="2" type="ORF">GCM10009554_53290</name>
</gene>
<evidence type="ECO:0000259" key="1">
    <source>
        <dbReference type="Pfam" id="PF08241"/>
    </source>
</evidence>
<evidence type="ECO:0000313" key="2">
    <source>
        <dbReference type="EMBL" id="GAA0951595.1"/>
    </source>
</evidence>
<dbReference type="InterPro" id="IPR029063">
    <property type="entry name" value="SAM-dependent_MTases_sf"/>
</dbReference>
<comment type="caution">
    <text evidence="2">The sequence shown here is derived from an EMBL/GenBank/DDBJ whole genome shotgun (WGS) entry which is preliminary data.</text>
</comment>
<protein>
    <submittedName>
        <fullName evidence="2">Class I SAM-dependent methyltransferase</fullName>
    </submittedName>
</protein>
<dbReference type="CDD" id="cd02440">
    <property type="entry name" value="AdoMet_MTases"/>
    <property type="match status" value="1"/>
</dbReference>
<dbReference type="GO" id="GO:0008168">
    <property type="term" value="F:methyltransferase activity"/>
    <property type="evidence" value="ECO:0007669"/>
    <property type="project" value="UniProtKB-KW"/>
</dbReference>
<sequence length="219" mass="23944">MGARYNGLADWYDARFVVGAPRHQPGLLELLGPGSGPCLDLGCGTGRNFDTIRDSGRTVVGVDRSSDQLRLARTRTDGPLIESDAALLPFAAGSFDTVIAMWISTDLDDFPSALGEAVRVLRPGGLLVCYGVHPAFNGPHVQWNEDGTRLIHPSYRTPGWHDESPAWADDGIRKRVGMRHLPLPDLLNAFLHPELTLERVEEPEGMPVPHALALKARRN</sequence>
<dbReference type="InterPro" id="IPR013216">
    <property type="entry name" value="Methyltransf_11"/>
</dbReference>
<keyword evidence="3" id="KW-1185">Reference proteome</keyword>
<dbReference type="Pfam" id="PF08241">
    <property type="entry name" value="Methyltransf_11"/>
    <property type="match status" value="1"/>
</dbReference>
<dbReference type="PANTHER" id="PTHR42912">
    <property type="entry name" value="METHYLTRANSFERASE"/>
    <property type="match status" value="1"/>
</dbReference>
<proteinExistence type="predicted"/>